<organism evidence="11 12">
    <name type="scientific">Colletotrichum kahawae</name>
    <name type="common">Coffee berry disease fungus</name>
    <dbReference type="NCBI Taxonomy" id="34407"/>
    <lineage>
        <taxon>Eukaryota</taxon>
        <taxon>Fungi</taxon>
        <taxon>Dikarya</taxon>
        <taxon>Ascomycota</taxon>
        <taxon>Pezizomycotina</taxon>
        <taxon>Sordariomycetes</taxon>
        <taxon>Hypocreomycetidae</taxon>
        <taxon>Glomerellales</taxon>
        <taxon>Glomerellaceae</taxon>
        <taxon>Colletotrichum</taxon>
        <taxon>Colletotrichum gloeosporioides species complex</taxon>
    </lineage>
</organism>
<keyword evidence="8" id="KW-0812">Transmembrane</keyword>
<dbReference type="PANTHER" id="PTHR22726:SF1">
    <property type="entry name" value="METALLOENDOPEPTIDASE OMA1, MITOCHONDRIAL"/>
    <property type="match status" value="1"/>
</dbReference>
<evidence type="ECO:0000256" key="6">
    <source>
        <dbReference type="ARBA" id="ARBA00023049"/>
    </source>
</evidence>
<dbReference type="InterPro" id="IPR001915">
    <property type="entry name" value="Peptidase_M48"/>
</dbReference>
<keyword evidence="9" id="KW-0732">Signal</keyword>
<dbReference type="EMBL" id="VYYT01000222">
    <property type="protein sequence ID" value="KAK2755308.1"/>
    <property type="molecule type" value="Genomic_DNA"/>
</dbReference>
<evidence type="ECO:0000256" key="2">
    <source>
        <dbReference type="ARBA" id="ARBA00022670"/>
    </source>
</evidence>
<accession>A0AAE0D6V8</accession>
<evidence type="ECO:0000256" key="4">
    <source>
        <dbReference type="ARBA" id="ARBA00022801"/>
    </source>
</evidence>
<evidence type="ECO:0000256" key="5">
    <source>
        <dbReference type="ARBA" id="ARBA00022833"/>
    </source>
</evidence>
<dbReference type="Pfam" id="PF01435">
    <property type="entry name" value="Peptidase_M48"/>
    <property type="match status" value="1"/>
</dbReference>
<keyword evidence="8" id="KW-0472">Membrane</keyword>
<feature type="region of interest" description="Disordered" evidence="7">
    <location>
        <begin position="93"/>
        <end position="115"/>
    </location>
</feature>
<evidence type="ECO:0000256" key="1">
    <source>
        <dbReference type="ARBA" id="ARBA00001947"/>
    </source>
</evidence>
<dbReference type="GO" id="GO:0006515">
    <property type="term" value="P:protein quality control for misfolded or incompletely synthesized proteins"/>
    <property type="evidence" value="ECO:0007669"/>
    <property type="project" value="TreeGrafter"/>
</dbReference>
<dbReference type="AlphaFoldDB" id="A0AAE0D6V8"/>
<dbReference type="GO" id="GO:0004222">
    <property type="term" value="F:metalloendopeptidase activity"/>
    <property type="evidence" value="ECO:0007669"/>
    <property type="project" value="InterPro"/>
</dbReference>
<dbReference type="Proteomes" id="UP001281614">
    <property type="component" value="Unassembled WGS sequence"/>
</dbReference>
<evidence type="ECO:0000259" key="10">
    <source>
        <dbReference type="Pfam" id="PF01435"/>
    </source>
</evidence>
<evidence type="ECO:0000256" key="8">
    <source>
        <dbReference type="SAM" id="Phobius"/>
    </source>
</evidence>
<dbReference type="Gene3D" id="3.30.2010.10">
    <property type="entry name" value="Metalloproteases ('zincins'), catalytic domain"/>
    <property type="match status" value="1"/>
</dbReference>
<dbReference type="GO" id="GO:0046872">
    <property type="term" value="F:metal ion binding"/>
    <property type="evidence" value="ECO:0007669"/>
    <property type="project" value="UniProtKB-KW"/>
</dbReference>
<gene>
    <name evidence="11" type="ORF">CKAH01_01200</name>
</gene>
<keyword evidence="2" id="KW-0645">Protease</keyword>
<dbReference type="GO" id="GO:0005743">
    <property type="term" value="C:mitochondrial inner membrane"/>
    <property type="evidence" value="ECO:0007669"/>
    <property type="project" value="TreeGrafter"/>
</dbReference>
<dbReference type="InterPro" id="IPR051156">
    <property type="entry name" value="Mito/Outer_Membr_Metalloprot"/>
</dbReference>
<keyword evidence="8" id="KW-1133">Transmembrane helix</keyword>
<feature type="domain" description="Peptidase M48" evidence="10">
    <location>
        <begin position="230"/>
        <end position="417"/>
    </location>
</feature>
<evidence type="ECO:0000256" key="9">
    <source>
        <dbReference type="SAM" id="SignalP"/>
    </source>
</evidence>
<keyword evidence="12" id="KW-1185">Reference proteome</keyword>
<dbReference type="CDD" id="cd07331">
    <property type="entry name" value="M48C_Oma1_like"/>
    <property type="match status" value="1"/>
</dbReference>
<evidence type="ECO:0000313" key="11">
    <source>
        <dbReference type="EMBL" id="KAK2755308.1"/>
    </source>
</evidence>
<feature type="signal peptide" evidence="9">
    <location>
        <begin position="1"/>
        <end position="18"/>
    </location>
</feature>
<keyword evidence="6" id="KW-0482">Metalloprotease</keyword>
<name>A0AAE0D6V8_COLKA</name>
<evidence type="ECO:0000313" key="12">
    <source>
        <dbReference type="Proteomes" id="UP001281614"/>
    </source>
</evidence>
<dbReference type="PANTHER" id="PTHR22726">
    <property type="entry name" value="METALLOENDOPEPTIDASE OMA1"/>
    <property type="match status" value="1"/>
</dbReference>
<feature type="transmembrane region" description="Helical" evidence="8">
    <location>
        <begin position="317"/>
        <end position="340"/>
    </location>
</feature>
<keyword evidence="4" id="KW-0378">Hydrolase</keyword>
<comment type="cofactor">
    <cofactor evidence="1">
        <name>Zn(2+)</name>
        <dbReference type="ChEBI" id="CHEBI:29105"/>
    </cofactor>
</comment>
<sequence>MWLVQAQHLGATFLIVIAGQTPQPGRKIAETDSGDSFRLAPVARPTMSSLRRALRPPALRAACLRPPPPRPLNGAFPISPRLAQIRSDSATSIYRQTRSFSQTPRAPQDPRDPRRQIDYDYLQKQYHENRIKAAKPLFAGKDGGRIGIFERFRRAATSRGTVGTGVIAGSFLAAVLFYFYNLQTVPVSGRKRFNIFPEQYVKDISAEQVRRIIHEVESQGGRFLPSWDPRARMVKRVMERLIPVSGMEDLEWEIRVIDDPSTINAFVLPGGKVFVHSGILRVTKNEDGLAAVLGHEIAHIIADHVGERMSSLIGPNILLGALFSIWLATPLALPMVHYLGGGMIDFIFTLPMGRLQESEADYIGMMLMAEACFDPSEAIGLWQRMDRMAKMYRQDEIPEILGTHPSNEHRIQKCTEWLPKALEERNASDCQGTASFAGQFRRALDLGNLIIEF</sequence>
<keyword evidence="5" id="KW-0862">Zinc</keyword>
<reference evidence="11" key="1">
    <citation type="submission" date="2023-02" db="EMBL/GenBank/DDBJ databases">
        <title>Colletotrichum kahawae CIFC_Que2 genome sequencing and assembly.</title>
        <authorList>
            <person name="Baroncelli R."/>
        </authorList>
    </citation>
    <scope>NUCLEOTIDE SEQUENCE</scope>
    <source>
        <strain evidence="11">CIFC_Que2</strain>
    </source>
</reference>
<protein>
    <submittedName>
        <fullName evidence="11">Mitochondrial metalloendopeptidase oma1</fullName>
    </submittedName>
</protein>
<evidence type="ECO:0000256" key="7">
    <source>
        <dbReference type="SAM" id="MobiDB-lite"/>
    </source>
</evidence>
<comment type="caution">
    <text evidence="11">The sequence shown here is derived from an EMBL/GenBank/DDBJ whole genome shotgun (WGS) entry which is preliminary data.</text>
</comment>
<proteinExistence type="predicted"/>
<keyword evidence="3" id="KW-0479">Metal-binding</keyword>
<feature type="transmembrane region" description="Helical" evidence="8">
    <location>
        <begin position="162"/>
        <end position="182"/>
    </location>
</feature>
<dbReference type="GO" id="GO:0034982">
    <property type="term" value="P:mitochondrial protein processing"/>
    <property type="evidence" value="ECO:0007669"/>
    <property type="project" value="TreeGrafter"/>
</dbReference>
<evidence type="ECO:0000256" key="3">
    <source>
        <dbReference type="ARBA" id="ARBA00022723"/>
    </source>
</evidence>
<feature type="compositionally biased region" description="Polar residues" evidence="7">
    <location>
        <begin position="93"/>
        <end position="103"/>
    </location>
</feature>
<feature type="chain" id="PRO_5042214593" evidence="9">
    <location>
        <begin position="19"/>
        <end position="453"/>
    </location>
</feature>